<protein>
    <submittedName>
        <fullName evidence="4">FecR domain-containing protein</fullName>
    </submittedName>
</protein>
<proteinExistence type="predicted"/>
<dbReference type="GO" id="GO:0016989">
    <property type="term" value="F:sigma factor antagonist activity"/>
    <property type="evidence" value="ECO:0007669"/>
    <property type="project" value="TreeGrafter"/>
</dbReference>
<dbReference type="PANTHER" id="PTHR30273:SF2">
    <property type="entry name" value="PROTEIN FECR"/>
    <property type="match status" value="1"/>
</dbReference>
<keyword evidence="1" id="KW-0472">Membrane</keyword>
<name>A0A9D9NAJ4_9BACT</name>
<evidence type="ECO:0000259" key="3">
    <source>
        <dbReference type="Pfam" id="PF16344"/>
    </source>
</evidence>
<accession>A0A9D9NAJ4</accession>
<dbReference type="PIRSF" id="PIRSF018266">
    <property type="entry name" value="FecR"/>
    <property type="match status" value="1"/>
</dbReference>
<organism evidence="4 5">
    <name type="scientific">Candidatus Cryptobacteroides faecipullorum</name>
    <dbReference type="NCBI Taxonomy" id="2840764"/>
    <lineage>
        <taxon>Bacteria</taxon>
        <taxon>Pseudomonadati</taxon>
        <taxon>Bacteroidota</taxon>
        <taxon>Bacteroidia</taxon>
        <taxon>Bacteroidales</taxon>
        <taxon>Candidatus Cryptobacteroides</taxon>
    </lineage>
</organism>
<keyword evidence="1" id="KW-1133">Transmembrane helix</keyword>
<evidence type="ECO:0000259" key="2">
    <source>
        <dbReference type="Pfam" id="PF04773"/>
    </source>
</evidence>
<reference evidence="4" key="2">
    <citation type="journal article" date="2021" name="PeerJ">
        <title>Extensive microbial diversity within the chicken gut microbiome revealed by metagenomics and culture.</title>
        <authorList>
            <person name="Gilroy R."/>
            <person name="Ravi A."/>
            <person name="Getino M."/>
            <person name="Pursley I."/>
            <person name="Horton D.L."/>
            <person name="Alikhan N.F."/>
            <person name="Baker D."/>
            <person name="Gharbi K."/>
            <person name="Hall N."/>
            <person name="Watson M."/>
            <person name="Adriaenssens E.M."/>
            <person name="Foster-Nyarko E."/>
            <person name="Jarju S."/>
            <person name="Secka A."/>
            <person name="Antonio M."/>
            <person name="Oren A."/>
            <person name="Chaudhuri R.R."/>
            <person name="La Ragione R."/>
            <person name="Hildebrand F."/>
            <person name="Pallen M.J."/>
        </authorList>
    </citation>
    <scope>NUCLEOTIDE SEQUENCE</scope>
    <source>
        <strain evidence="4">B1-15692</strain>
    </source>
</reference>
<dbReference type="EMBL" id="JADIMH010000011">
    <property type="protein sequence ID" value="MBO8466547.1"/>
    <property type="molecule type" value="Genomic_DNA"/>
</dbReference>
<dbReference type="InterPro" id="IPR012373">
    <property type="entry name" value="Ferrdict_sens_TM"/>
</dbReference>
<dbReference type="Pfam" id="PF04773">
    <property type="entry name" value="FecR"/>
    <property type="match status" value="1"/>
</dbReference>
<dbReference type="InterPro" id="IPR032508">
    <property type="entry name" value="FecR_C"/>
</dbReference>
<evidence type="ECO:0000256" key="1">
    <source>
        <dbReference type="SAM" id="Phobius"/>
    </source>
</evidence>
<dbReference type="Proteomes" id="UP000823660">
    <property type="component" value="Unassembled WGS sequence"/>
</dbReference>
<keyword evidence="1" id="KW-0812">Transmembrane</keyword>
<dbReference type="Gene3D" id="3.55.50.30">
    <property type="match status" value="1"/>
</dbReference>
<sequence length="322" mass="35648">MAKKRIPVDIIVRSLQENMDESGRAELDSWLGQSGNRDIYEGLAGLWDDVRREASGYEPDGRRLWRRLQEHSGKSRTARRLLLGISAAAAVVLVVLSGLMLRYLPVGGPDPVVMSSVCGKSRNVLPDGTVVWLKDGSSLEYDAVSFGRKDRKVLLKGEAYFDVRKNPKKTFYVHVENLSVEVTGTEFNVRECSDRIYVSLVEGAVKLSASSGQPVSITAGQKAVYDKRKGTIACESGEIAPDACWASCSLNFKAQPLGRICQHLSVWYGVKIIPVPALENEYAYTFSVTDEPLDEILAIMGKINPIEYVKTGNVYRITELKQ</sequence>
<dbReference type="InterPro" id="IPR006860">
    <property type="entry name" value="FecR"/>
</dbReference>
<feature type="domain" description="FecR protein" evidence="2">
    <location>
        <begin position="124"/>
        <end position="206"/>
    </location>
</feature>
<evidence type="ECO:0000313" key="5">
    <source>
        <dbReference type="Proteomes" id="UP000823660"/>
    </source>
</evidence>
<dbReference type="Pfam" id="PF16344">
    <property type="entry name" value="FecR_C"/>
    <property type="match status" value="1"/>
</dbReference>
<feature type="domain" description="Protein FecR C-terminal" evidence="3">
    <location>
        <begin position="250"/>
        <end position="314"/>
    </location>
</feature>
<gene>
    <name evidence="4" type="ORF">IAB99_02125</name>
</gene>
<dbReference type="AlphaFoldDB" id="A0A9D9NAJ4"/>
<dbReference type="PANTHER" id="PTHR30273">
    <property type="entry name" value="PERIPLASMIC SIGNAL SENSOR AND SIGMA FACTOR ACTIVATOR FECR-RELATED"/>
    <property type="match status" value="1"/>
</dbReference>
<dbReference type="Gene3D" id="2.60.120.1440">
    <property type="match status" value="1"/>
</dbReference>
<feature type="transmembrane region" description="Helical" evidence="1">
    <location>
        <begin position="81"/>
        <end position="104"/>
    </location>
</feature>
<reference evidence="4" key="1">
    <citation type="submission" date="2020-10" db="EMBL/GenBank/DDBJ databases">
        <authorList>
            <person name="Gilroy R."/>
        </authorList>
    </citation>
    <scope>NUCLEOTIDE SEQUENCE</scope>
    <source>
        <strain evidence="4">B1-15692</strain>
    </source>
</reference>
<evidence type="ECO:0000313" key="4">
    <source>
        <dbReference type="EMBL" id="MBO8466547.1"/>
    </source>
</evidence>
<comment type="caution">
    <text evidence="4">The sequence shown here is derived from an EMBL/GenBank/DDBJ whole genome shotgun (WGS) entry which is preliminary data.</text>
</comment>